<feature type="region of interest" description="Disordered" evidence="7">
    <location>
        <begin position="1889"/>
        <end position="1921"/>
    </location>
</feature>
<feature type="coiled-coil region" evidence="6">
    <location>
        <begin position="3838"/>
        <end position="3865"/>
    </location>
</feature>
<feature type="compositionally biased region" description="Polar residues" evidence="7">
    <location>
        <begin position="973"/>
        <end position="990"/>
    </location>
</feature>
<feature type="compositionally biased region" description="Acidic residues" evidence="7">
    <location>
        <begin position="2623"/>
        <end position="2636"/>
    </location>
</feature>
<proteinExistence type="inferred from homology"/>
<feature type="compositionally biased region" description="Polar residues" evidence="7">
    <location>
        <begin position="1020"/>
        <end position="1029"/>
    </location>
</feature>
<dbReference type="Proteomes" id="UP001152320">
    <property type="component" value="Chromosome 3"/>
</dbReference>
<evidence type="ECO:0000256" key="7">
    <source>
        <dbReference type="SAM" id="MobiDB-lite"/>
    </source>
</evidence>
<dbReference type="GO" id="GO:0005524">
    <property type="term" value="F:ATP binding"/>
    <property type="evidence" value="ECO:0007669"/>
    <property type="project" value="UniProtKB-UniRule"/>
</dbReference>
<feature type="region of interest" description="Disordered" evidence="7">
    <location>
        <begin position="2590"/>
        <end position="2636"/>
    </location>
</feature>
<dbReference type="PANTHER" id="PTHR47117">
    <property type="entry name" value="STAR-RELATED LIPID TRANSFER PROTEIN 9"/>
    <property type="match status" value="1"/>
</dbReference>
<feature type="compositionally biased region" description="Basic and acidic residues" evidence="7">
    <location>
        <begin position="2034"/>
        <end position="2045"/>
    </location>
</feature>
<feature type="compositionally biased region" description="Basic and acidic residues" evidence="7">
    <location>
        <begin position="892"/>
        <end position="927"/>
    </location>
</feature>
<feature type="compositionally biased region" description="Basic and acidic residues" evidence="7">
    <location>
        <begin position="2132"/>
        <end position="2143"/>
    </location>
</feature>
<keyword evidence="4 5" id="KW-0505">Motor protein</keyword>
<feature type="compositionally biased region" description="Basic and acidic residues" evidence="7">
    <location>
        <begin position="2163"/>
        <end position="2174"/>
    </location>
</feature>
<dbReference type="PROSITE" id="PS50067">
    <property type="entry name" value="KINESIN_MOTOR_2"/>
    <property type="match status" value="1"/>
</dbReference>
<evidence type="ECO:0000259" key="8">
    <source>
        <dbReference type="PROSITE" id="PS50067"/>
    </source>
</evidence>
<keyword evidence="10" id="KW-1185">Reference proteome</keyword>
<feature type="region of interest" description="Disordered" evidence="7">
    <location>
        <begin position="1166"/>
        <end position="1316"/>
    </location>
</feature>
<feature type="region of interest" description="Disordered" evidence="7">
    <location>
        <begin position="4054"/>
        <end position="4074"/>
    </location>
</feature>
<feature type="compositionally biased region" description="Polar residues" evidence="7">
    <location>
        <begin position="2884"/>
        <end position="2894"/>
    </location>
</feature>
<comment type="similarity">
    <text evidence="5">Belongs to the TRAFAC class myosin-kinesin ATPase superfamily. Kinesin family.</text>
</comment>
<evidence type="ECO:0000256" key="4">
    <source>
        <dbReference type="ARBA" id="ARBA00023175"/>
    </source>
</evidence>
<feature type="compositionally biased region" description="Acidic residues" evidence="7">
    <location>
        <begin position="2108"/>
        <end position="2117"/>
    </location>
</feature>
<name>A0A9Q1CGY9_HOLLE</name>
<feature type="compositionally biased region" description="Low complexity" evidence="7">
    <location>
        <begin position="1509"/>
        <end position="1519"/>
    </location>
</feature>
<organism evidence="9 10">
    <name type="scientific">Holothuria leucospilota</name>
    <name type="common">Black long sea cucumber</name>
    <name type="synonym">Mertensiothuria leucospilota</name>
    <dbReference type="NCBI Taxonomy" id="206669"/>
    <lineage>
        <taxon>Eukaryota</taxon>
        <taxon>Metazoa</taxon>
        <taxon>Echinodermata</taxon>
        <taxon>Eleutherozoa</taxon>
        <taxon>Echinozoa</taxon>
        <taxon>Holothuroidea</taxon>
        <taxon>Aspidochirotacea</taxon>
        <taxon>Aspidochirotida</taxon>
        <taxon>Holothuriidae</taxon>
        <taxon>Holothuria</taxon>
    </lineage>
</organism>
<feature type="compositionally biased region" description="Polar residues" evidence="7">
    <location>
        <begin position="1084"/>
        <end position="1100"/>
    </location>
</feature>
<feature type="binding site" evidence="5">
    <location>
        <begin position="103"/>
        <end position="110"/>
    </location>
    <ligand>
        <name>ATP</name>
        <dbReference type="ChEBI" id="CHEBI:30616"/>
    </ligand>
</feature>
<feature type="compositionally biased region" description="Basic and acidic residues" evidence="7">
    <location>
        <begin position="1264"/>
        <end position="1277"/>
    </location>
</feature>
<feature type="region of interest" description="Disordered" evidence="7">
    <location>
        <begin position="3997"/>
        <end position="4026"/>
    </location>
</feature>
<feature type="compositionally biased region" description="Basic and acidic residues" evidence="7">
    <location>
        <begin position="1614"/>
        <end position="1629"/>
    </location>
</feature>
<feature type="region of interest" description="Disordered" evidence="7">
    <location>
        <begin position="1934"/>
        <end position="2174"/>
    </location>
</feature>
<dbReference type="InterPro" id="IPR001752">
    <property type="entry name" value="Kinesin_motor_dom"/>
</dbReference>
<keyword evidence="1 5" id="KW-0547">Nucleotide-binding</keyword>
<feature type="compositionally biased region" description="Polar residues" evidence="7">
    <location>
        <begin position="1595"/>
        <end position="1604"/>
    </location>
</feature>
<feature type="region of interest" description="Disordered" evidence="7">
    <location>
        <begin position="1610"/>
        <end position="1629"/>
    </location>
</feature>
<dbReference type="PANTHER" id="PTHR47117:SF1">
    <property type="entry name" value="STAR-RELATED LIPID TRANSFER PROTEIN 9"/>
    <property type="match status" value="1"/>
</dbReference>
<evidence type="ECO:0000256" key="6">
    <source>
        <dbReference type="SAM" id="Coils"/>
    </source>
</evidence>
<reference evidence="9" key="1">
    <citation type="submission" date="2021-10" db="EMBL/GenBank/DDBJ databases">
        <title>Tropical sea cucumber genome reveals ecological adaptation and Cuvierian tubules defense mechanism.</title>
        <authorList>
            <person name="Chen T."/>
        </authorList>
    </citation>
    <scope>NUCLEOTIDE SEQUENCE</scope>
    <source>
        <strain evidence="9">Nanhai2018</strain>
        <tissue evidence="9">Muscle</tissue>
    </source>
</reference>
<feature type="compositionally biased region" description="Acidic residues" evidence="7">
    <location>
        <begin position="1240"/>
        <end position="1251"/>
    </location>
</feature>
<feature type="compositionally biased region" description="Polar residues" evidence="7">
    <location>
        <begin position="3075"/>
        <end position="3087"/>
    </location>
</feature>
<feature type="compositionally biased region" description="Polar residues" evidence="7">
    <location>
        <begin position="3126"/>
        <end position="3142"/>
    </location>
</feature>
<feature type="compositionally biased region" description="Basic and acidic residues" evidence="7">
    <location>
        <begin position="2098"/>
        <end position="2107"/>
    </location>
</feature>
<feature type="region of interest" description="Disordered" evidence="7">
    <location>
        <begin position="1500"/>
        <end position="1529"/>
    </location>
</feature>
<feature type="compositionally biased region" description="Basic and acidic residues" evidence="7">
    <location>
        <begin position="2081"/>
        <end position="2091"/>
    </location>
</feature>
<evidence type="ECO:0000313" key="9">
    <source>
        <dbReference type="EMBL" id="KAJ8045142.1"/>
    </source>
</evidence>
<dbReference type="InterPro" id="IPR036961">
    <property type="entry name" value="Kinesin_motor_dom_sf"/>
</dbReference>
<feature type="compositionally biased region" description="Low complexity" evidence="7">
    <location>
        <begin position="851"/>
        <end position="860"/>
    </location>
</feature>
<dbReference type="PRINTS" id="PR00380">
    <property type="entry name" value="KINESINHEAVY"/>
</dbReference>
<feature type="compositionally biased region" description="Basic and acidic residues" evidence="7">
    <location>
        <begin position="809"/>
        <end position="820"/>
    </location>
</feature>
<feature type="compositionally biased region" description="Low complexity" evidence="7">
    <location>
        <begin position="774"/>
        <end position="784"/>
    </location>
</feature>
<dbReference type="InterPro" id="IPR027417">
    <property type="entry name" value="P-loop_NTPase"/>
</dbReference>
<keyword evidence="2 5" id="KW-0067">ATP-binding</keyword>
<feature type="domain" description="Kinesin motor" evidence="8">
    <location>
        <begin position="3"/>
        <end position="382"/>
    </location>
</feature>
<feature type="coiled-coil region" evidence="6">
    <location>
        <begin position="635"/>
        <end position="662"/>
    </location>
</feature>
<dbReference type="GO" id="GO:0007018">
    <property type="term" value="P:microtubule-based movement"/>
    <property type="evidence" value="ECO:0007669"/>
    <property type="project" value="InterPro"/>
</dbReference>
<feature type="coiled-coil region" evidence="6">
    <location>
        <begin position="734"/>
        <end position="763"/>
    </location>
</feature>
<evidence type="ECO:0000313" key="10">
    <source>
        <dbReference type="Proteomes" id="UP001152320"/>
    </source>
</evidence>
<evidence type="ECO:0000256" key="2">
    <source>
        <dbReference type="ARBA" id="ARBA00022840"/>
    </source>
</evidence>
<sequence length="4320" mass="476246">MANVKVAVRVRPLSKREEENDAVSVVNVHNETLLSITNWKIGGSDEGDRHRERVKYFSFDYVFNSSDKWDENYASQEKVYQQLGPEVISAACDGYNTCLFAYGQTSSGKTHTMVGTQMDCGLIPRISEGLFKIVTQLNEDVTYKFEISFLEIYNEKVRDLLAPLGNTKFALKVREHAKDGPYVPDLSRHIVSDHQQVIELLEQGMISRTTASTHMHEFSSRSHAIFTIHFVQAKMEQQLPSEIVSKINLVDLAGRIGPKNVDEFVGNIGGALNILGCSSVAIPMCQETSFKMPNFMPQSENALSAISMESLANDDTDLRSSQGFGSKSPGFVPYRNSVLTWLLKDSLGGNAKTIMIATISPASIHYNETMSTLRYARRATHIVNQPIINEDPHVRLIRELRGEIHRLKNLLCSASLGSSSASLCQDYSINQMLQENEVRVDQLTEAWVDKWKDVALIMQECNVGIRRQSVGVVVESDLPHLIGLDDDLSNGIVLYHLQNGCTRIGRDDALTTQDIGAVILLGKTNMFRFNHPAQAAQMREKRAQALAAASQGGTSPVGSSSDGTWSPDDTEAVMEQMSLLLSPRSPHDQKEGHFFDSNEFDSYGEEEVVDSEQCIMGDNQQELVERQRLVVCGLKKEHALAMVKAEEELEDMERKVKEEKDKGALQLQQEIENYHQHKQTVSSSNGIADKSSFPKFVDLDSIQVKQADVECKHLMQRELILRHAERKAVANLGRKRAAIDVQKMSTELEIEEEEKRLQEMEMLICYTPPSERMSSVSSDSSSNSVEEKNKNSKVKRKSEQSAKPVLNGKLKDAPRREENSRMTLSAKHKRSSSLSQKENSKKVLPSRTRSRSASISSTKSSEGRAGEVKSQSNGNSKSRSDVFSRLYPQNRPKFDYLKKKDPSQYDDVAAKRSSQWERGKLLRREVSPLKGEVPPGKSNIEKQKLKHSYQPKSFENGLSVHPKRSRNGPPKQSGLSSSVPRTKSQSNPGLSRTMPGPKMDLNSKRKGSIPPKGKVEKKQFMTSTTSSLPDISCTDVGKSRLRVKMQSTPDLPKKILKKGEKKAAVWQDIKGSPQRLKPELTRLRSNSDVSTLSSTTSFPKETSGRRRCSTDLWTSVDLLPIQKSSSQAYFLPWNSERCVSLENLFSDIMPQSMACKQRSASMVDLPRNGRENSEVSPVDEGKIEREGTDPEIVVIKASKPNEGVRVGEGLPISELSDDCTQDEDDEDKGEACSITSSSDISEEDSLEEDVGDKDNLNEDAGLLKNDESSKEKEKIKDGGIVLENGEKTLPVEQSIGSFPEDTEQLSSSDPLERQQNDGVLQGTYVDENIDGNMTPTPNIFNDGRMVDSQNEVAYAVLKDTEPDKAQTGLSSETDMVVKVEEHETDSLESSNDDLSSCDESVASDATYSLPASESHFHKEMNGKDLSNADNTPFISLNKGVPSVKEGNPTMDEDQRIENGELETVDDDSDSAIGHCGVERNNILREAGCQTYPVDGVVFEGNNAQESSSDDSSSFSDSISPGAGSTPPKLELSIKENDFERLNGCCQTTVVLSEPSIEQQKTFSEAGCQTTPVEGKSRADKDDLGDLRSKDVLSSPEDNSPSSACTYLKMVSSPDKSETKVGEDEKLGDRRRLLTETSCQTYPQDELGLNGTHDAQSPSDEPSYVNGTELCGEATKPGMWECDKAPSESISDYIGDETSNVLTLNGMVKTVHEVACQTYLLDGLELNSLDEPEPSDVKGILFPKDWQSCNPDTKEVLGNDVLIFHENRKITNLREMSCQTPPIGSIHLNGLGGTEPPKEVKQEPCDSNSLCLENDKNMVEPGLVTSLNELPSISVASSLSSTDEEDEGNMDADKLLEKERVNNGIDQSDNDRTTSPEVAIVPKDTMVNGNDLKTCIKTNKDTDGFEGDEEMVGDSSDLVETPPGQLQVFLKGHENIDEDGDSSPASPCSSSDLPSSLSDHYPSDANDQDPYLSPTPQETAGAIPELYLINTPPSPKDREKGRDLEEDDDTLQGGGSCLVEKSKSLFPLEGNSEEPDFHLKGEERKGLSGKTDGSGEDLDATSNDSSSSGSGIDMLHSILDSSDDKEGEEIVKAKPHGKAQSDEMSEKSEGDEDSDTSEDSLHSLTYSAEEEVDVRGKMCEHQEEMLNSLSSNSVPHGDVNSEPGPRELESQRVLTQEDGRSLEYFLSPDIEDTIQGIRKRGKVVTFCSPLVTVCDDVGSQSETLSEADEIEKNDLGDEDCHEENGVEVGRGNGNYLQNNSEDNPLLENSEDSSGEPMVDGWESSVLGLEREDWEIFDNLGTEDENIETGMEGDVATDSNSLEDGDRSKMEYVRNLTEEGARDLSSEIPDKCGEGFPADAGFNHHLDFEVRDGGSKETQGISEDAVEDISTNGLSQIYGENGHGSAGFKKGTVCQTCQRRWEVSVGELRSAEENTGGLCSQCGCKEGGEEKSSDRVNFPEASGVKQPSGALRQIDESKQNCVKDPRDVSSVSLLEVVIISGPDSNCNVEPEKDCEPTSRCNDPLAGFMSHHPAVHGYPQNSTQSQESGVIEAKPEHFRGTAEGNIDTAVDELDGIAPVQDRSLDGEALVVEFGNDDDPMRNSVVDSDVSKDKGEDAILKDASLSDYDDTDDEAESSVESDEIDVDVFKKNVMQVGVVFNQGKRYIIDGDEIFDPFALSPIKEEKDGSDLLSSLVTAAEDFQLPLSEEEGDVALYQRGKMEVEDVIMEPGFYSDDSDDDGMYHDNELPDEGVMDSEEGQWCPPRVEVALIKDVFTAEQDLPSDLIKSPDAENFLLQQEDCSDQDVTFGELAPHHSLSFSGGGGCGPYAMNLSFPEFSKEKTKFCMQLDVNTSPSSLATTDRHFGISPVAKCRKPQKVSCSPQQAQFSVASPCSSPESPQRKFVRGNSLRDSGSDTDVSEGETTANVRGAGDGKQRRSKLSEHFGKDMRKDLVRSSHAKLSKFMQFEENKDVAIGQVYSVEEETQTESGVCVEGMVQSYMYDAQDCRDTSEEEGEFDQGRRLAEQKAKKNSLKEAYPNDITADVSLSKNLPSEQKTEWTKPVVATYTQTSPMVSPGGATISSGKGNIQRPSTLHLPPKERSPSQHNVSGGKSPLNTPSPSSGFRWDLFPSATTFQPPNLGRSQSLPTKFDNPLLVSPRKSSAETPSSDGGGGDLGLSLSSQEEGCGDDESSDPFSYLMKSLEHRYQLSINTSSRVQELCDALRRGSLPEMESSPSPVMESEVSGKVFGSDKEESKTGKECQSNTVLQAGRDNESSNQHNSWWRQSTSSNLCANCQNRIQRSEGLGNEGYTLRGAGDVPEFHLVSDENSHQQQCLLREERMHLMSPVWEPVHKEAVSISSQEDFVRRVGALVDESQKEQNHNQMSLQERQNVTQPLINVTSSSPSRKWGDLRDLANKLSISQSRVRPISQDVEELVPQRVQMPAFSDISFDSEFAEHEFFSDEEGDSLVDLRGRERDDVVKEEDGGVVEEDGQLAGEDGEGIAETNAEGIAEEDEELEKGDDIDPDLWDDVIEPELTALMSNSTNTPVNQASEHDTSSQTQAKTTSDLQNSKSDIGRYECLGGLGNFATDIPAHRVKDHSNDYVLSVNINIPPFPHRVEQHWNPTSYDANLQCNWSDAPEIGNASNISRGSEVLDKQCQDDVWMSHLTGTRTHVVQEGIVKGPKRFPSESTESQLTASSGVFTSSIQASEGVSSPTKLNESLSPTDSVLAEDEDMINVQNELQDFLANNVTSKEMAPSFYEGYNWVQTSTPEGVGTQVGSPELDKSWTSPELDALRSERDMVRRLSNSWDRSDLAVELMEARIMHGIGETDAFLRFLDNDAPLEEWLRTKNDLEMKHDEEKREILALEKSNAVKTGYSGKIARPSSVHCNGWSPKRRKPPSEHLKFLQGLRKDLVTNSPPSFVDTKNEIEALLQEYKELHKNSESEIAQAQKELDGVRGASRIPSAAEKGLDMDEEGSKESGSDEDLIDKEIQSLHAASIAMSLSDSPSSDASSHRRFSFSGVSSDDDRISDDAIRERKKYSRLNGDLSEPLKLVKTPSKKSLKEKLEDAERQVSSERQLLRSEEQCRQSLMQSPGEWSESECSVLIGQSFQTLLQEAASFQGVQQHSVEERWEYGGWRVLFEMQGIFIFEKCVMDASPSSPKRYLGLEFIKAPASCVFNHLRKPINLQGLFGKCLKKLSVLQKLEREMFILHLIFNTRQCGLHYPRAVTCIFQAEQRNNFFVVGATSVKQCSLQSQKTVPATVLLFGFCLDPFYSNGMEHCKVTAISQIDLKDCLEADILQTLSQKLLSRVLGNLKGLVEVGQL</sequence>
<feature type="region of interest" description="Disordered" evidence="7">
    <location>
        <begin position="3064"/>
        <end position="3189"/>
    </location>
</feature>
<feature type="region of interest" description="Disordered" evidence="7">
    <location>
        <begin position="1642"/>
        <end position="1662"/>
    </location>
</feature>
<dbReference type="GO" id="GO:0003777">
    <property type="term" value="F:microtubule motor activity"/>
    <property type="evidence" value="ECO:0007669"/>
    <property type="project" value="InterPro"/>
</dbReference>
<feature type="compositionally biased region" description="Low complexity" evidence="7">
    <location>
        <begin position="3997"/>
        <end position="4007"/>
    </location>
</feature>
<accession>A0A9Q1CGY9</accession>
<feature type="region of interest" description="Disordered" evidence="7">
    <location>
        <begin position="768"/>
        <end position="1033"/>
    </location>
</feature>
<dbReference type="InterPro" id="IPR023393">
    <property type="entry name" value="START-like_dom_sf"/>
</dbReference>
<feature type="compositionally biased region" description="Basic and acidic residues" evidence="7">
    <location>
        <begin position="1574"/>
        <end position="1590"/>
    </location>
</feature>
<feature type="compositionally biased region" description="Basic and acidic residues" evidence="7">
    <location>
        <begin position="1850"/>
        <end position="1860"/>
    </location>
</feature>
<feature type="region of interest" description="Disordered" evidence="7">
    <location>
        <begin position="1836"/>
        <end position="1877"/>
    </location>
</feature>
<feature type="region of interest" description="Disordered" evidence="7">
    <location>
        <begin position="2448"/>
        <end position="2468"/>
    </location>
</feature>
<protein>
    <submittedName>
        <fullName evidence="9">Kinesin-like protein KIF16B</fullName>
    </submittedName>
</protein>
<feature type="region of interest" description="Disordered" evidence="7">
    <location>
        <begin position="1424"/>
        <end position="1451"/>
    </location>
</feature>
<dbReference type="FunFam" id="3.40.850.10:FF:000021">
    <property type="entry name" value="kinesin-like protein KIF16B isoform X1"/>
    <property type="match status" value="1"/>
</dbReference>
<dbReference type="EMBL" id="JAIZAY010000003">
    <property type="protein sequence ID" value="KAJ8045142.1"/>
    <property type="molecule type" value="Genomic_DNA"/>
</dbReference>
<evidence type="ECO:0000256" key="5">
    <source>
        <dbReference type="PROSITE-ProRule" id="PRU00283"/>
    </source>
</evidence>
<dbReference type="GO" id="GO:0008017">
    <property type="term" value="F:microtubule binding"/>
    <property type="evidence" value="ECO:0007669"/>
    <property type="project" value="InterPro"/>
</dbReference>
<evidence type="ECO:0000256" key="1">
    <source>
        <dbReference type="ARBA" id="ARBA00022741"/>
    </source>
</evidence>
<dbReference type="SUPFAM" id="SSF55961">
    <property type="entry name" value="Bet v1-like"/>
    <property type="match status" value="1"/>
</dbReference>
<dbReference type="SUPFAM" id="SSF52540">
    <property type="entry name" value="P-loop containing nucleoside triphosphate hydrolases"/>
    <property type="match status" value="1"/>
</dbReference>
<feature type="region of interest" description="Disordered" evidence="7">
    <location>
        <begin position="3942"/>
        <end position="3981"/>
    </location>
</feature>
<comment type="caution">
    <text evidence="9">The sequence shown here is derived from an EMBL/GenBank/DDBJ whole genome shotgun (WGS) entry which is preliminary data.</text>
</comment>
<feature type="region of interest" description="Disordered" evidence="7">
    <location>
        <begin position="1557"/>
        <end position="1604"/>
    </location>
</feature>
<dbReference type="Gene3D" id="3.30.530.20">
    <property type="match status" value="1"/>
</dbReference>
<feature type="compositionally biased region" description="Polar residues" evidence="7">
    <location>
        <begin position="2144"/>
        <end position="2153"/>
    </location>
</feature>
<feature type="region of interest" description="Disordered" evidence="7">
    <location>
        <begin position="3537"/>
        <end position="3566"/>
    </location>
</feature>
<feature type="compositionally biased region" description="Low complexity" evidence="7">
    <location>
        <begin position="1941"/>
        <end position="1963"/>
    </location>
</feature>
<feature type="region of interest" description="Disordered" evidence="7">
    <location>
        <begin position="2219"/>
        <end position="2280"/>
    </location>
</feature>
<gene>
    <name evidence="9" type="ORF">HOLleu_08084</name>
</gene>
<feature type="compositionally biased region" description="Polar residues" evidence="7">
    <location>
        <begin position="3099"/>
        <end position="3117"/>
    </location>
</feature>
<feature type="compositionally biased region" description="Polar residues" evidence="7">
    <location>
        <begin position="1557"/>
        <end position="1571"/>
    </location>
</feature>
<feature type="compositionally biased region" description="Acidic residues" evidence="7">
    <location>
        <begin position="3480"/>
        <end position="3496"/>
    </location>
</feature>
<feature type="compositionally biased region" description="Acidic residues" evidence="7">
    <location>
        <begin position="1215"/>
        <end position="1228"/>
    </location>
</feature>
<feature type="compositionally biased region" description="Basic and acidic residues" evidence="7">
    <location>
        <begin position="2927"/>
        <end position="2941"/>
    </location>
</feature>
<feature type="region of interest" description="Disordered" evidence="7">
    <location>
        <begin position="3471"/>
        <end position="3496"/>
    </location>
</feature>
<keyword evidence="3 6" id="KW-0175">Coiled coil</keyword>
<feature type="region of interest" description="Disordered" evidence="7">
    <location>
        <begin position="1084"/>
        <end position="1104"/>
    </location>
</feature>
<feature type="compositionally biased region" description="Basic and acidic residues" evidence="7">
    <location>
        <begin position="4057"/>
        <end position="4074"/>
    </location>
</feature>
<evidence type="ECO:0000256" key="3">
    <source>
        <dbReference type="ARBA" id="ARBA00023054"/>
    </source>
</evidence>
<feature type="compositionally biased region" description="Basic and acidic residues" evidence="7">
    <location>
        <begin position="3964"/>
        <end position="3977"/>
    </location>
</feature>
<dbReference type="SMART" id="SM00129">
    <property type="entry name" value="KISc"/>
    <property type="match status" value="1"/>
</dbReference>
<feature type="compositionally biased region" description="Basic and acidic residues" evidence="7">
    <location>
        <begin position="1167"/>
        <end position="1188"/>
    </location>
</feature>
<dbReference type="Gene3D" id="3.40.850.10">
    <property type="entry name" value="Kinesin motor domain"/>
    <property type="match status" value="1"/>
</dbReference>
<feature type="compositionally biased region" description="Basic and acidic residues" evidence="7">
    <location>
        <begin position="2605"/>
        <end position="2616"/>
    </location>
</feature>
<feature type="region of interest" description="Disordered" evidence="7">
    <location>
        <begin position="2884"/>
        <end position="2941"/>
    </location>
</feature>
<dbReference type="Pfam" id="PF00225">
    <property type="entry name" value="Kinesin"/>
    <property type="match status" value="2"/>
</dbReference>